<reference evidence="11 12" key="1">
    <citation type="journal article" date="2013" name="Genome Announc.">
        <title>Draft Genome Sequence of an Alphaproteobacterium, Caenispirillum salinarum AK4(T), Isolated from a Solar Saltern.</title>
        <authorList>
            <person name="Khatri I."/>
            <person name="Singh A."/>
            <person name="Korpole S."/>
            <person name="Pinnaka A.K."/>
            <person name="Subramanian S."/>
        </authorList>
    </citation>
    <scope>NUCLEOTIDE SEQUENCE [LARGE SCALE GENOMIC DNA]</scope>
    <source>
        <strain evidence="11 12">AK4</strain>
    </source>
</reference>
<dbReference type="STRING" id="1238182.C882_1924"/>
<sequence length="566" mass="59508">MNLGALRVSTKIFALIGVLGLVAAINAAVGYYGLNVLSEDSRGLNTASAEIRLGARLSQNVVELSRAEYRLAANPGAHPEVVDRITDIRTEARTRLDEARATAGPEQARMLDETEAAIENYVTALEDTVAVARAQAGSVTLDAGQEAILASVRDSRAEAAVLRNVVADYVSYTDDKGDAFARQADENAASLSTTAIVVTVAGLALGLFLGWLFAIKGTVQPMKKVVGNLRQLADGDLDIKVDGAGRKDEVGEIARTLEIFRANMLHTREMEEEARLREEREQEERHRQMLQMADDFEARVGSIVGTVSSAAEEMQSTSENLSAMSEEASSQSTTVAAASEQASANVQTVASATEELSSSIGEIGQQVARSSDMAAQATNRAESTRQQMEALATAAEEIGEVVDLINDIADQTNLLALNATIEAARAGDAGKGFAVVANEVKTLAGQVSKATDQIAGQVQAVQGETREAVKAIGSIVTAIGEVSETASAIASAVEEQGAATQEIASNVQQAATGTHEVSSNIQGVNEAARETGAGADQVLTASRQLATDSHHLRKAMDEFLDQVRAA</sequence>
<dbReference type="OrthoDB" id="8432247at2"/>
<comment type="subcellular location">
    <subcellularLocation>
        <location evidence="1">Cell inner membrane</location>
        <topology evidence="1">Multi-pass membrane protein</topology>
    </subcellularLocation>
</comment>
<dbReference type="PROSITE" id="PS50192">
    <property type="entry name" value="T_SNARE"/>
    <property type="match status" value="1"/>
</dbReference>
<keyword evidence="12" id="KW-1185">Reference proteome</keyword>
<dbReference type="SMART" id="SM00283">
    <property type="entry name" value="MA"/>
    <property type="match status" value="1"/>
</dbReference>
<evidence type="ECO:0000256" key="4">
    <source>
        <dbReference type="ARBA" id="ARBA00029447"/>
    </source>
</evidence>
<protein>
    <recommendedName>
        <fullName evidence="13">Methyl-accepting chemotaxis protein</fullName>
    </recommendedName>
</protein>
<dbReference type="Pfam" id="PF00672">
    <property type="entry name" value="HAMP"/>
    <property type="match status" value="1"/>
</dbReference>
<evidence type="ECO:0000256" key="5">
    <source>
        <dbReference type="PROSITE-ProRule" id="PRU00284"/>
    </source>
</evidence>
<dbReference type="GO" id="GO:0005886">
    <property type="term" value="C:plasma membrane"/>
    <property type="evidence" value="ECO:0007669"/>
    <property type="project" value="UniProtKB-SubCell"/>
</dbReference>
<evidence type="ECO:0000256" key="6">
    <source>
        <dbReference type="SAM" id="Coils"/>
    </source>
</evidence>
<evidence type="ECO:0000259" key="10">
    <source>
        <dbReference type="PROSITE" id="PS50885"/>
    </source>
</evidence>
<dbReference type="CDD" id="cd06225">
    <property type="entry name" value="HAMP"/>
    <property type="match status" value="1"/>
</dbReference>
<evidence type="ECO:0000256" key="2">
    <source>
        <dbReference type="ARBA" id="ARBA00022519"/>
    </source>
</evidence>
<dbReference type="InterPro" id="IPR000727">
    <property type="entry name" value="T_SNARE_dom"/>
</dbReference>
<dbReference type="RefSeq" id="WP_009542320.1">
    <property type="nucleotide sequence ID" value="NZ_ANHY01000021.1"/>
</dbReference>
<keyword evidence="3 5" id="KW-0807">Transducer</keyword>
<dbReference type="SMART" id="SM00304">
    <property type="entry name" value="HAMP"/>
    <property type="match status" value="1"/>
</dbReference>
<dbReference type="InterPro" id="IPR003660">
    <property type="entry name" value="HAMP_dom"/>
</dbReference>
<evidence type="ECO:0000259" key="8">
    <source>
        <dbReference type="PROSITE" id="PS50111"/>
    </source>
</evidence>
<dbReference type="InterPro" id="IPR004090">
    <property type="entry name" value="Chemotax_Me-accpt_rcpt"/>
</dbReference>
<dbReference type="EMBL" id="ANHY01000021">
    <property type="protein sequence ID" value="EKV26995.1"/>
    <property type="molecule type" value="Genomic_DNA"/>
</dbReference>
<keyword evidence="2" id="KW-1003">Cell membrane</keyword>
<dbReference type="PATRIC" id="fig|1238182.3.peg.3878"/>
<dbReference type="PANTHER" id="PTHR32089">
    <property type="entry name" value="METHYL-ACCEPTING CHEMOTAXIS PROTEIN MCPB"/>
    <property type="match status" value="1"/>
</dbReference>
<dbReference type="Gene3D" id="6.10.340.10">
    <property type="match status" value="1"/>
</dbReference>
<keyword evidence="7" id="KW-0812">Transmembrane</keyword>
<evidence type="ECO:0000256" key="1">
    <source>
        <dbReference type="ARBA" id="ARBA00004429"/>
    </source>
</evidence>
<dbReference type="PROSITE" id="PS50111">
    <property type="entry name" value="CHEMOTAXIS_TRANSDUC_2"/>
    <property type="match status" value="1"/>
</dbReference>
<organism evidence="11 12">
    <name type="scientific">Caenispirillum salinarum AK4</name>
    <dbReference type="NCBI Taxonomy" id="1238182"/>
    <lineage>
        <taxon>Bacteria</taxon>
        <taxon>Pseudomonadati</taxon>
        <taxon>Pseudomonadota</taxon>
        <taxon>Alphaproteobacteria</taxon>
        <taxon>Rhodospirillales</taxon>
        <taxon>Novispirillaceae</taxon>
        <taxon>Caenispirillum</taxon>
    </lineage>
</organism>
<dbReference type="InterPro" id="IPR004089">
    <property type="entry name" value="MCPsignal_dom"/>
</dbReference>
<feature type="transmembrane region" description="Helical" evidence="7">
    <location>
        <begin position="12"/>
        <end position="34"/>
    </location>
</feature>
<keyword evidence="7" id="KW-1133">Transmembrane helix</keyword>
<gene>
    <name evidence="11" type="ORF">C882_1924</name>
</gene>
<comment type="caution">
    <text evidence="11">The sequence shown here is derived from an EMBL/GenBank/DDBJ whole genome shotgun (WGS) entry which is preliminary data.</text>
</comment>
<feature type="domain" description="T-SNARE coiled-coil homology" evidence="9">
    <location>
        <begin position="462"/>
        <end position="524"/>
    </location>
</feature>
<evidence type="ECO:0000256" key="7">
    <source>
        <dbReference type="SAM" id="Phobius"/>
    </source>
</evidence>
<dbReference type="GO" id="GO:0006935">
    <property type="term" value="P:chemotaxis"/>
    <property type="evidence" value="ECO:0007669"/>
    <property type="project" value="InterPro"/>
</dbReference>
<proteinExistence type="inferred from homology"/>
<evidence type="ECO:0000256" key="3">
    <source>
        <dbReference type="ARBA" id="ARBA00023224"/>
    </source>
</evidence>
<keyword evidence="2" id="KW-0997">Cell inner membrane</keyword>
<feature type="coiled-coil region" evidence="6">
    <location>
        <begin position="266"/>
        <end position="327"/>
    </location>
</feature>
<dbReference type="GO" id="GO:0004888">
    <property type="term" value="F:transmembrane signaling receptor activity"/>
    <property type="evidence" value="ECO:0007669"/>
    <property type="project" value="InterPro"/>
</dbReference>
<dbReference type="GO" id="GO:0007165">
    <property type="term" value="P:signal transduction"/>
    <property type="evidence" value="ECO:0007669"/>
    <property type="project" value="UniProtKB-KW"/>
</dbReference>
<accession>K9GLW0</accession>
<evidence type="ECO:0000313" key="11">
    <source>
        <dbReference type="EMBL" id="EKV26995.1"/>
    </source>
</evidence>
<dbReference type="eggNOG" id="COG0840">
    <property type="taxonomic scope" value="Bacteria"/>
</dbReference>
<keyword evidence="6" id="KW-0175">Coiled coil</keyword>
<dbReference type="PROSITE" id="PS50885">
    <property type="entry name" value="HAMP"/>
    <property type="match status" value="1"/>
</dbReference>
<feature type="transmembrane region" description="Helical" evidence="7">
    <location>
        <begin position="195"/>
        <end position="214"/>
    </location>
</feature>
<name>K9GLW0_9PROT</name>
<dbReference type="Proteomes" id="UP000009881">
    <property type="component" value="Unassembled WGS sequence"/>
</dbReference>
<dbReference type="PRINTS" id="PR00260">
    <property type="entry name" value="CHEMTRNSDUCR"/>
</dbReference>
<comment type="similarity">
    <text evidence="4">Belongs to the methyl-accepting chemotaxis (MCP) protein family.</text>
</comment>
<evidence type="ECO:0008006" key="13">
    <source>
        <dbReference type="Google" id="ProtNLM"/>
    </source>
</evidence>
<evidence type="ECO:0000313" key="12">
    <source>
        <dbReference type="Proteomes" id="UP000009881"/>
    </source>
</evidence>
<dbReference type="SUPFAM" id="SSF58104">
    <property type="entry name" value="Methyl-accepting chemotaxis protein (MCP) signaling domain"/>
    <property type="match status" value="1"/>
</dbReference>
<feature type="domain" description="Methyl-accepting transducer" evidence="8">
    <location>
        <begin position="310"/>
        <end position="546"/>
    </location>
</feature>
<evidence type="ECO:0000259" key="9">
    <source>
        <dbReference type="PROSITE" id="PS50192"/>
    </source>
</evidence>
<keyword evidence="7" id="KW-0472">Membrane</keyword>
<dbReference type="Pfam" id="PF00015">
    <property type="entry name" value="MCPsignal"/>
    <property type="match status" value="1"/>
</dbReference>
<dbReference type="PANTHER" id="PTHR32089:SF112">
    <property type="entry name" value="LYSOZYME-LIKE PROTEIN-RELATED"/>
    <property type="match status" value="1"/>
</dbReference>
<feature type="domain" description="HAMP" evidence="10">
    <location>
        <begin position="216"/>
        <end position="269"/>
    </location>
</feature>
<dbReference type="Gene3D" id="1.10.287.950">
    <property type="entry name" value="Methyl-accepting chemotaxis protein"/>
    <property type="match status" value="1"/>
</dbReference>
<dbReference type="AlphaFoldDB" id="K9GLW0"/>